<dbReference type="PANTHER" id="PTHR12544">
    <property type="entry name" value="GLUTAMINASE"/>
    <property type="match status" value="1"/>
</dbReference>
<dbReference type="GO" id="GO:0006537">
    <property type="term" value="P:glutamate biosynthetic process"/>
    <property type="evidence" value="ECO:0007669"/>
    <property type="project" value="TreeGrafter"/>
</dbReference>
<feature type="chain" id="PRO_5035199255" description="Glutaminase" evidence="7">
    <location>
        <begin position="28"/>
        <end position="341"/>
    </location>
</feature>
<protein>
    <recommendedName>
        <fullName evidence="3 6">Glutaminase</fullName>
        <ecNumber evidence="3 6">3.5.1.2</ecNumber>
    </recommendedName>
</protein>
<feature type="binding site" evidence="6">
    <location>
        <position position="151"/>
    </location>
    <ligand>
        <name>substrate</name>
    </ligand>
</feature>
<keyword evidence="4 6" id="KW-0378">Hydrolase</keyword>
<comment type="caution">
    <text evidence="8">The sequence shown here is derived from an EMBL/GenBank/DDBJ whole genome shotgun (WGS) entry which is preliminary data.</text>
</comment>
<evidence type="ECO:0000256" key="1">
    <source>
        <dbReference type="ARBA" id="ARBA00011076"/>
    </source>
</evidence>
<dbReference type="AlphaFoldDB" id="A0A8J7KIN6"/>
<evidence type="ECO:0000256" key="7">
    <source>
        <dbReference type="SAM" id="SignalP"/>
    </source>
</evidence>
<feature type="binding site" evidence="6">
    <location>
        <position position="195"/>
    </location>
    <ligand>
        <name>substrate</name>
    </ligand>
</feature>
<feature type="signal peptide" evidence="7">
    <location>
        <begin position="1"/>
        <end position="27"/>
    </location>
</feature>
<dbReference type="Gene3D" id="3.40.710.10">
    <property type="entry name" value="DD-peptidase/beta-lactamase superfamily"/>
    <property type="match status" value="1"/>
</dbReference>
<keyword evidence="9" id="KW-1185">Reference proteome</keyword>
<dbReference type="SUPFAM" id="SSF56601">
    <property type="entry name" value="beta-lactamase/transpeptidase-like"/>
    <property type="match status" value="1"/>
</dbReference>
<feature type="binding site" evidence="6">
    <location>
        <position position="101"/>
    </location>
    <ligand>
        <name>substrate</name>
    </ligand>
</feature>
<comment type="subunit">
    <text evidence="2 6">Homotetramer.</text>
</comment>
<dbReference type="InterPro" id="IPR012338">
    <property type="entry name" value="Beta-lactam/transpept-like"/>
</dbReference>
<evidence type="ECO:0000256" key="2">
    <source>
        <dbReference type="ARBA" id="ARBA00011881"/>
    </source>
</evidence>
<dbReference type="Pfam" id="PF04960">
    <property type="entry name" value="Glutaminase"/>
    <property type="match status" value="1"/>
</dbReference>
<dbReference type="GO" id="GO:0006543">
    <property type="term" value="P:L-glutamine catabolic process"/>
    <property type="evidence" value="ECO:0007669"/>
    <property type="project" value="TreeGrafter"/>
</dbReference>
<dbReference type="InterPro" id="IPR015868">
    <property type="entry name" value="Glutaminase"/>
</dbReference>
<feature type="binding site" evidence="6">
    <location>
        <position position="277"/>
    </location>
    <ligand>
        <name>substrate</name>
    </ligand>
</feature>
<dbReference type="HAMAP" id="MF_00313">
    <property type="entry name" value="Glutaminase"/>
    <property type="match status" value="1"/>
</dbReference>
<sequence>MIKHTLNTLSFALLFHFISIPSSFVQAQNNPIQINKGQEITSEILNRIVEKNRHYTTQGKVADYIPELGKANPSKIGIAVVNAQGKVISSGDVSEKFTIQSISKIIALMIAVQENGEENLYKKLGYFGTDQPFNHFGNLDNNGKPLNPMMNAGAIVTTASIQGEGDLGYQKILAMIRYITKNSAINLNEKVYLSEKETGHRNRGMFHILKNSGLIEGTEDKLDNYFKQCSIEVTAVDLAKIGYFFANNGTRFDGDTTYKNIEIARLIQSQMLTAGMYEFSGEYSRTVGLPSKSGVGGGITVSVPHKMGIGVYSPALDEHGNSLAGYQMIVELSKLYDLSIF</sequence>
<dbReference type="RefSeq" id="WP_194183659.1">
    <property type="nucleotide sequence ID" value="NZ_JADGIK010000008.1"/>
</dbReference>
<reference evidence="8" key="1">
    <citation type="submission" date="2020-10" db="EMBL/GenBank/DDBJ databases">
        <authorList>
            <person name="Lu T."/>
            <person name="Wang Q."/>
            <person name="Han X."/>
        </authorList>
    </citation>
    <scope>NUCLEOTIDE SEQUENCE</scope>
    <source>
        <strain evidence="8">WQ 117</strain>
    </source>
</reference>
<keyword evidence="7" id="KW-0732">Signal</keyword>
<dbReference type="Proteomes" id="UP000608754">
    <property type="component" value="Unassembled WGS sequence"/>
</dbReference>
<evidence type="ECO:0000313" key="8">
    <source>
        <dbReference type="EMBL" id="MBF0598116.1"/>
    </source>
</evidence>
<evidence type="ECO:0000256" key="5">
    <source>
        <dbReference type="ARBA" id="ARBA00049534"/>
    </source>
</evidence>
<dbReference type="FunFam" id="3.40.710.10:FF:000005">
    <property type="entry name" value="Glutaminase"/>
    <property type="match status" value="1"/>
</dbReference>
<organism evidence="8 9">
    <name type="scientific">Faecalibacter rhinopitheci</name>
    <dbReference type="NCBI Taxonomy" id="2779678"/>
    <lineage>
        <taxon>Bacteria</taxon>
        <taxon>Pseudomonadati</taxon>
        <taxon>Bacteroidota</taxon>
        <taxon>Flavobacteriia</taxon>
        <taxon>Flavobacteriales</taxon>
        <taxon>Weeksellaceae</taxon>
        <taxon>Faecalibacter</taxon>
    </lineage>
</organism>
<evidence type="ECO:0000256" key="4">
    <source>
        <dbReference type="ARBA" id="ARBA00022801"/>
    </source>
</evidence>
<gene>
    <name evidence="6 8" type="primary">glsA</name>
    <name evidence="8" type="ORF">IM532_11810</name>
</gene>
<keyword evidence="6" id="KW-0007">Acetylation</keyword>
<evidence type="ECO:0000256" key="3">
    <source>
        <dbReference type="ARBA" id="ARBA00012918"/>
    </source>
</evidence>
<dbReference type="PANTHER" id="PTHR12544:SF29">
    <property type="entry name" value="GLUTAMINASE"/>
    <property type="match status" value="1"/>
</dbReference>
<comment type="similarity">
    <text evidence="1 6">Belongs to the glutaminase family.</text>
</comment>
<name>A0A8J7KIN6_9FLAO</name>
<dbReference type="NCBIfam" id="TIGR03814">
    <property type="entry name" value="Gln_ase"/>
    <property type="match status" value="1"/>
</dbReference>
<feature type="binding site" evidence="6">
    <location>
        <position position="202"/>
    </location>
    <ligand>
        <name>substrate</name>
    </ligand>
</feature>
<proteinExistence type="inferred from homology"/>
<feature type="binding site" evidence="6">
    <location>
        <position position="225"/>
    </location>
    <ligand>
        <name>substrate</name>
    </ligand>
</feature>
<comment type="catalytic activity">
    <reaction evidence="5 6">
        <text>L-glutamine + H2O = L-glutamate + NH4(+)</text>
        <dbReference type="Rhea" id="RHEA:15889"/>
        <dbReference type="ChEBI" id="CHEBI:15377"/>
        <dbReference type="ChEBI" id="CHEBI:28938"/>
        <dbReference type="ChEBI" id="CHEBI:29985"/>
        <dbReference type="ChEBI" id="CHEBI:58359"/>
        <dbReference type="EC" id="3.5.1.2"/>
    </reaction>
</comment>
<dbReference type="GO" id="GO:0004359">
    <property type="term" value="F:glutaminase activity"/>
    <property type="evidence" value="ECO:0007669"/>
    <property type="project" value="UniProtKB-UniRule"/>
</dbReference>
<evidence type="ECO:0000256" key="6">
    <source>
        <dbReference type="HAMAP-Rule" id="MF_00313"/>
    </source>
</evidence>
<accession>A0A8J7KIN6</accession>
<feature type="binding site" evidence="6">
    <location>
        <position position="295"/>
    </location>
    <ligand>
        <name>substrate</name>
    </ligand>
</feature>
<dbReference type="EC" id="3.5.1.2" evidence="3 6"/>
<dbReference type="EMBL" id="JADGIK010000008">
    <property type="protein sequence ID" value="MBF0598116.1"/>
    <property type="molecule type" value="Genomic_DNA"/>
</dbReference>
<evidence type="ECO:0000313" key="9">
    <source>
        <dbReference type="Proteomes" id="UP000608754"/>
    </source>
</evidence>